<gene>
    <name evidence="1" type="ORF">AFUS01_LOCUS32002</name>
</gene>
<dbReference type="EMBL" id="CAJVCH010517931">
    <property type="protein sequence ID" value="CAG7821682.1"/>
    <property type="molecule type" value="Genomic_DNA"/>
</dbReference>
<evidence type="ECO:0000313" key="2">
    <source>
        <dbReference type="Proteomes" id="UP000708208"/>
    </source>
</evidence>
<reference evidence="1" key="1">
    <citation type="submission" date="2021-06" db="EMBL/GenBank/DDBJ databases">
        <authorList>
            <person name="Hodson N. C."/>
            <person name="Mongue J. A."/>
            <person name="Jaron S. K."/>
        </authorList>
    </citation>
    <scope>NUCLEOTIDE SEQUENCE</scope>
</reference>
<dbReference type="AlphaFoldDB" id="A0A8J2PG07"/>
<accession>A0A8J2PG07</accession>
<proteinExistence type="predicted"/>
<evidence type="ECO:0000313" key="1">
    <source>
        <dbReference type="EMBL" id="CAG7821682.1"/>
    </source>
</evidence>
<keyword evidence="2" id="KW-1185">Reference proteome</keyword>
<organism evidence="1 2">
    <name type="scientific">Allacma fusca</name>
    <dbReference type="NCBI Taxonomy" id="39272"/>
    <lineage>
        <taxon>Eukaryota</taxon>
        <taxon>Metazoa</taxon>
        <taxon>Ecdysozoa</taxon>
        <taxon>Arthropoda</taxon>
        <taxon>Hexapoda</taxon>
        <taxon>Collembola</taxon>
        <taxon>Symphypleona</taxon>
        <taxon>Sminthuridae</taxon>
        <taxon>Allacma</taxon>
    </lineage>
</organism>
<protein>
    <submittedName>
        <fullName evidence="1">Uncharacterized protein</fullName>
    </submittedName>
</protein>
<comment type="caution">
    <text evidence="1">The sequence shown here is derived from an EMBL/GenBank/DDBJ whole genome shotgun (WGS) entry which is preliminary data.</text>
</comment>
<sequence length="74" mass="8052">IAITANVLNHGSCDGLCWPAETFRLGLADPLLEEQQWILQVHALKPFAGLVLEGSSGRLVGTMRILSMSFTLML</sequence>
<name>A0A8J2PG07_9HEXA</name>
<feature type="non-terminal residue" evidence="1">
    <location>
        <position position="1"/>
    </location>
</feature>
<dbReference type="Proteomes" id="UP000708208">
    <property type="component" value="Unassembled WGS sequence"/>
</dbReference>